<organism evidence="1 2">
    <name type="scientific">Didymella exigua CBS 183.55</name>
    <dbReference type="NCBI Taxonomy" id="1150837"/>
    <lineage>
        <taxon>Eukaryota</taxon>
        <taxon>Fungi</taxon>
        <taxon>Dikarya</taxon>
        <taxon>Ascomycota</taxon>
        <taxon>Pezizomycotina</taxon>
        <taxon>Dothideomycetes</taxon>
        <taxon>Pleosporomycetidae</taxon>
        <taxon>Pleosporales</taxon>
        <taxon>Pleosporineae</taxon>
        <taxon>Didymellaceae</taxon>
        <taxon>Didymella</taxon>
    </lineage>
</organism>
<evidence type="ECO:0000313" key="1">
    <source>
        <dbReference type="EMBL" id="KAF1931449.1"/>
    </source>
</evidence>
<sequence>MPELSAVVSTISTELWLAIMVNRYVCLLVPERVLRRVGGVALITAQCLWTSRSEVESTCGTAPPSKSPAAGWSGPRPAYIMRRGSGLPWQIVRLHSVFRPPPMPTARVDKLAPTPSDTGQCASCSDLSLGCELRGADGRHGSPTAISCCNAGSG</sequence>
<dbReference type="RefSeq" id="XP_033451697.1">
    <property type="nucleotide sequence ID" value="XM_033589549.1"/>
</dbReference>
<dbReference type="Proteomes" id="UP000800082">
    <property type="component" value="Unassembled WGS sequence"/>
</dbReference>
<reference evidence="1" key="1">
    <citation type="journal article" date="2020" name="Stud. Mycol.">
        <title>101 Dothideomycetes genomes: a test case for predicting lifestyles and emergence of pathogens.</title>
        <authorList>
            <person name="Haridas S."/>
            <person name="Albert R."/>
            <person name="Binder M."/>
            <person name="Bloem J."/>
            <person name="Labutti K."/>
            <person name="Salamov A."/>
            <person name="Andreopoulos B."/>
            <person name="Baker S."/>
            <person name="Barry K."/>
            <person name="Bills G."/>
            <person name="Bluhm B."/>
            <person name="Cannon C."/>
            <person name="Castanera R."/>
            <person name="Culley D."/>
            <person name="Daum C."/>
            <person name="Ezra D."/>
            <person name="Gonzalez J."/>
            <person name="Henrissat B."/>
            <person name="Kuo A."/>
            <person name="Liang C."/>
            <person name="Lipzen A."/>
            <person name="Lutzoni F."/>
            <person name="Magnuson J."/>
            <person name="Mondo S."/>
            <person name="Nolan M."/>
            <person name="Ohm R."/>
            <person name="Pangilinan J."/>
            <person name="Park H.-J."/>
            <person name="Ramirez L."/>
            <person name="Alfaro M."/>
            <person name="Sun H."/>
            <person name="Tritt A."/>
            <person name="Yoshinaga Y."/>
            <person name="Zwiers L.-H."/>
            <person name="Turgeon B."/>
            <person name="Goodwin S."/>
            <person name="Spatafora J."/>
            <person name="Crous P."/>
            <person name="Grigoriev I."/>
        </authorList>
    </citation>
    <scope>NUCLEOTIDE SEQUENCE</scope>
    <source>
        <strain evidence="1">CBS 183.55</strain>
    </source>
</reference>
<protein>
    <submittedName>
        <fullName evidence="1">Uncharacterized protein</fullName>
    </submittedName>
</protein>
<accession>A0A6A5RV45</accession>
<proteinExistence type="predicted"/>
<dbReference type="EMBL" id="ML978961">
    <property type="protein sequence ID" value="KAF1931449.1"/>
    <property type="molecule type" value="Genomic_DNA"/>
</dbReference>
<keyword evidence="2" id="KW-1185">Reference proteome</keyword>
<name>A0A6A5RV45_9PLEO</name>
<dbReference type="GeneID" id="54347196"/>
<evidence type="ECO:0000313" key="2">
    <source>
        <dbReference type="Proteomes" id="UP000800082"/>
    </source>
</evidence>
<gene>
    <name evidence="1" type="ORF">M421DRAFT_347553</name>
</gene>
<dbReference type="AlphaFoldDB" id="A0A6A5RV45"/>